<dbReference type="EMBL" id="SLXM01000001">
    <property type="protein sequence ID" value="TCP28372.1"/>
    <property type="molecule type" value="Genomic_DNA"/>
</dbReference>
<dbReference type="AlphaFoldDB" id="A0A4R2P1D9"/>
<proteinExistence type="predicted"/>
<dbReference type="Gene3D" id="2.40.160.50">
    <property type="entry name" value="membrane protein fhac: a member of the omp85/tpsb transporter family"/>
    <property type="match status" value="1"/>
</dbReference>
<dbReference type="Pfam" id="PF01103">
    <property type="entry name" value="Omp85"/>
    <property type="match status" value="1"/>
</dbReference>
<dbReference type="Proteomes" id="UP000294564">
    <property type="component" value="Unassembled WGS sequence"/>
</dbReference>
<dbReference type="InterPro" id="IPR039910">
    <property type="entry name" value="D15-like"/>
</dbReference>
<reference evidence="7 8" key="1">
    <citation type="submission" date="2019-03" db="EMBL/GenBank/DDBJ databases">
        <title>Genomic Encyclopedia of Type Strains, Phase IV (KMG-IV): sequencing the most valuable type-strain genomes for metagenomic binning, comparative biology and taxonomic classification.</title>
        <authorList>
            <person name="Goeker M."/>
        </authorList>
    </citation>
    <scope>NUCLEOTIDE SEQUENCE [LARGE SCALE GENOMIC DNA]</scope>
    <source>
        <strain evidence="7 8">DSM 14836</strain>
    </source>
</reference>
<comment type="caution">
    <text evidence="7">The sequence shown here is derived from an EMBL/GenBank/DDBJ whole genome shotgun (WGS) entry which is preliminary data.</text>
</comment>
<keyword evidence="2" id="KW-0812">Transmembrane</keyword>
<evidence type="ECO:0000256" key="5">
    <source>
        <dbReference type="ARBA" id="ARBA00023237"/>
    </source>
</evidence>
<evidence type="ECO:0000256" key="2">
    <source>
        <dbReference type="ARBA" id="ARBA00022692"/>
    </source>
</evidence>
<evidence type="ECO:0000313" key="7">
    <source>
        <dbReference type="EMBL" id="TCP28372.1"/>
    </source>
</evidence>
<gene>
    <name evidence="7" type="ORF">EV195_101548</name>
</gene>
<name>A0A4R2P1D9_9FLAO</name>
<evidence type="ECO:0000256" key="1">
    <source>
        <dbReference type="ARBA" id="ARBA00004370"/>
    </source>
</evidence>
<protein>
    <recommendedName>
        <fullName evidence="6">Bacterial surface antigen (D15) domain-containing protein</fullName>
    </recommendedName>
</protein>
<keyword evidence="4" id="KW-0472">Membrane</keyword>
<dbReference type="GO" id="GO:0019867">
    <property type="term" value="C:outer membrane"/>
    <property type="evidence" value="ECO:0007669"/>
    <property type="project" value="InterPro"/>
</dbReference>
<keyword evidence="5" id="KW-0998">Cell outer membrane</keyword>
<sequence length="834" mass="96580">MRGVKLMKKLSFYFLFILILSSCNTIKHVPENELLLTKNTITIDNVQQNDEKLNELLLQRRNVRVLGALPLSLYFYNLGNPKGSQDVEEWKVNHPKWYNLFKDIFSEKQSIAVANTFIGLNQWYLNNGQAPVIINDKKTNKTVQNLENYFLTEGYFRAKVWSKKDSVAYKKGTVSYFVEKNKPSFLDSISVNIRSKVLDSIYATQKDKSFLKVGDQYKNQSFVNEANRLVKLFRNKGVFHFNENYIEFVNDTLQNYQKTKVELGILDRLVEQDGDYVSKPFKIQKIKNINIYTDYTYAQRNEPYLDSISYNGINFYAHKKIKYNPKYLSQSIFIQPNQVYTDSLRTLTQTHLRGLRNFKSTSIRYNPYGNEEESLEANIFLTPREKYTIGVETELSRSNIRNFDISAKFSVTNRNTFKGAEIFKLSFSGGYFNSRNGPGWEIGTNATLEVPRFMVPFGLHKLVPKSMQPRTTFSSGLNIQKNIALDKQNISVGIDYRWNFNERKSIQLELLNAQYVRNLNVDNYFTIYSSEYAKLVEIDNANPNFTLPENTPSENQNIVRFMENILTDSSFLASNPEEYRDNLNILNRYSIITSDFLIPEIAYAFTYNNQVNIKDNDFSYFRLRIANSGNVMGLLSNQTNQNDQKTVFKIPIAQYFKTDIEYKKFWDLGQNNVIAHRTLLGAIITYDNSAIPFSRSYFAGGSNDIRAWRTYDLGPGRRQPGLEYNIGSLKFLTSFEYRFDIAGNLKSAIFMDAGNIWDITNSSLVDGESRFSGLKSLTDMAVGTGFGIRYDFKFLVARLDLGFKLREPYLADKRWFQNFGFSSAVYNIGINYPF</sequence>
<comment type="subcellular location">
    <subcellularLocation>
        <location evidence="1">Membrane</location>
    </subcellularLocation>
</comment>
<feature type="domain" description="Bacterial surface antigen (D15)" evidence="6">
    <location>
        <begin position="653"/>
        <end position="809"/>
    </location>
</feature>
<organism evidence="7 8">
    <name type="scientific">Tenacibaculum skagerrakense</name>
    <dbReference type="NCBI Taxonomy" id="186571"/>
    <lineage>
        <taxon>Bacteria</taxon>
        <taxon>Pseudomonadati</taxon>
        <taxon>Bacteroidota</taxon>
        <taxon>Flavobacteriia</taxon>
        <taxon>Flavobacteriales</taxon>
        <taxon>Flavobacteriaceae</taxon>
        <taxon>Tenacibaculum</taxon>
    </lineage>
</organism>
<dbReference type="PANTHER" id="PTHR12815:SF47">
    <property type="entry name" value="TRANSLOCATION AND ASSEMBLY MODULE SUBUNIT TAMA"/>
    <property type="match status" value="1"/>
</dbReference>
<dbReference type="PROSITE" id="PS51257">
    <property type="entry name" value="PROKAR_LIPOPROTEIN"/>
    <property type="match status" value="1"/>
</dbReference>
<dbReference type="InterPro" id="IPR000184">
    <property type="entry name" value="Bac_surfAg_D15"/>
</dbReference>
<evidence type="ECO:0000313" key="8">
    <source>
        <dbReference type="Proteomes" id="UP000294564"/>
    </source>
</evidence>
<evidence type="ECO:0000259" key="6">
    <source>
        <dbReference type="Pfam" id="PF01103"/>
    </source>
</evidence>
<keyword evidence="3" id="KW-0732">Signal</keyword>
<keyword evidence="8" id="KW-1185">Reference proteome</keyword>
<evidence type="ECO:0000256" key="3">
    <source>
        <dbReference type="ARBA" id="ARBA00022729"/>
    </source>
</evidence>
<accession>A0A4R2P1D9</accession>
<dbReference type="PANTHER" id="PTHR12815">
    <property type="entry name" value="SORTING AND ASSEMBLY MACHINERY SAMM50 PROTEIN FAMILY MEMBER"/>
    <property type="match status" value="1"/>
</dbReference>
<evidence type="ECO:0000256" key="4">
    <source>
        <dbReference type="ARBA" id="ARBA00023136"/>
    </source>
</evidence>